<dbReference type="EMBL" id="BKZV01000001">
    <property type="protein sequence ID" value="GER82591.1"/>
    <property type="molecule type" value="Genomic_DNA"/>
</dbReference>
<organism evidence="3 4">
    <name type="scientific">Thermogemmatispora aurantia</name>
    <dbReference type="NCBI Taxonomy" id="2045279"/>
    <lineage>
        <taxon>Bacteria</taxon>
        <taxon>Bacillati</taxon>
        <taxon>Chloroflexota</taxon>
        <taxon>Ktedonobacteria</taxon>
        <taxon>Thermogemmatisporales</taxon>
        <taxon>Thermogemmatisporaceae</taxon>
        <taxon>Thermogemmatispora</taxon>
    </lineage>
</organism>
<name>A0A5J4K7C4_9CHLR</name>
<feature type="transmembrane region" description="Helical" evidence="2">
    <location>
        <begin position="36"/>
        <end position="55"/>
    </location>
</feature>
<evidence type="ECO:0000313" key="4">
    <source>
        <dbReference type="Proteomes" id="UP000334820"/>
    </source>
</evidence>
<gene>
    <name evidence="3" type="ORF">KTAU_12280</name>
</gene>
<keyword evidence="2" id="KW-0812">Transmembrane</keyword>
<accession>A0A5J4K7C4</accession>
<keyword evidence="4" id="KW-1185">Reference proteome</keyword>
<keyword evidence="2" id="KW-1133">Transmembrane helix</keyword>
<evidence type="ECO:0000313" key="3">
    <source>
        <dbReference type="EMBL" id="GER82591.1"/>
    </source>
</evidence>
<reference evidence="3 4" key="1">
    <citation type="journal article" date="2019" name="Int. J. Syst. Evol. Microbiol.">
        <title>Thermogemmatispora aurantia sp. nov. and Thermogemmatispora argillosa sp. nov., within the class Ktedonobacteria, and emended description of the genus Thermogemmatispora.</title>
        <authorList>
            <person name="Zheng Y."/>
            <person name="Wang C.M."/>
            <person name="Sakai Y."/>
            <person name="Abe K."/>
            <person name="Yokota A."/>
            <person name="Yabe S."/>
        </authorList>
    </citation>
    <scope>NUCLEOTIDE SEQUENCE [LARGE SCALE GENOMIC DNA]</scope>
    <source>
        <strain evidence="3 4">A1-2</strain>
    </source>
</reference>
<dbReference type="RefSeq" id="WP_170293082.1">
    <property type="nucleotide sequence ID" value="NZ_BKZV01000001.1"/>
</dbReference>
<evidence type="ECO:0000256" key="1">
    <source>
        <dbReference type="SAM" id="MobiDB-lite"/>
    </source>
</evidence>
<dbReference type="Proteomes" id="UP000334820">
    <property type="component" value="Unassembled WGS sequence"/>
</dbReference>
<keyword evidence="2" id="KW-0472">Membrane</keyword>
<comment type="caution">
    <text evidence="3">The sequence shown here is derived from an EMBL/GenBank/DDBJ whole genome shotgun (WGS) entry which is preliminary data.</text>
</comment>
<feature type="region of interest" description="Disordered" evidence="1">
    <location>
        <begin position="1"/>
        <end position="22"/>
    </location>
</feature>
<proteinExistence type="predicted"/>
<dbReference type="AlphaFoldDB" id="A0A5J4K7C4"/>
<sequence length="57" mass="6098">MVPRIPALAGPEARASEWTDHPSKQSGLWAGADSTLSSVLLLLIVVWSGILLLPFTQ</sequence>
<protein>
    <submittedName>
        <fullName evidence="3">Uncharacterized protein</fullName>
    </submittedName>
</protein>
<evidence type="ECO:0000256" key="2">
    <source>
        <dbReference type="SAM" id="Phobius"/>
    </source>
</evidence>